<dbReference type="GO" id="GO:0005737">
    <property type="term" value="C:cytoplasm"/>
    <property type="evidence" value="ECO:0007669"/>
    <property type="project" value="TreeGrafter"/>
</dbReference>
<evidence type="ECO:0000256" key="1">
    <source>
        <dbReference type="ARBA" id="ARBA00022801"/>
    </source>
</evidence>
<dbReference type="NCBIfam" id="TIGR01460">
    <property type="entry name" value="HAD-SF-IIA"/>
    <property type="match status" value="2"/>
</dbReference>
<dbReference type="VEuPathDB" id="VectorBase:LLOJ000039"/>
<keyword evidence="3" id="KW-1185">Reference proteome</keyword>
<dbReference type="VEuPathDB" id="VectorBase:LLONM1_003812"/>
<dbReference type="GO" id="GO:0016791">
    <property type="term" value="F:phosphatase activity"/>
    <property type="evidence" value="ECO:0007669"/>
    <property type="project" value="InterPro"/>
</dbReference>
<dbReference type="PANTHER" id="PTHR19288:SF93">
    <property type="entry name" value="FI11325P-RELATED"/>
    <property type="match status" value="1"/>
</dbReference>
<sequence>MFRQSASRLQNLPRDTIRTFINSFDTVLTDCDGVVWFLNKAIQGAPNVINRFLDMGKRVFFVTNSSARTREEFLEKAHQLNFNMTLDGIISSAYMTAQYLRDHKFTKTAYVIGSRGLGKELSTFRIKHIGIGPEVMQHGLQTFAQEHLKLHRDIGAVVIGFDEHFSLPKIIHACSYVDDPECLFVATNTDERFPLPHCVIPGTGSIVRCVETAAERKAFVVGKPNPFMCETLIREHGVDPKRTLMIGDRCNTDILLGANCGFQTLLVETGIHKEADVQAWLKSSDPEERKLVPDFIVRVIWLFNDALEGASNVINRFLEMGKKVFFVTNNSTKTRDEFLVKARQLNFNIPRDGIISTAYLVAQYLKSQNFTKTAYVVGSTGVAQELDAVGIKNIGIGPDVLQNGLASFVNEELKPDPNVGAVVVGFDEHFSFPKLIRACSYADNPECLFVATNTDERFPLPHCVIPGTGSIVRCVETAAERKAFVVGKPNPFMCETLIREHGVDPKRTLMIGDSYVDDPECLFVATNTDERFSLPHCVIPGTGSIVRCVETAAERKAFVVGKPNPFMCETLIREHGVDPKRTLMIGDRCNTDILLGANCGFQTLLVETGIHKEADVQAWLKSSDPEERKLVPDFIVSKLGDLLDYLN</sequence>
<dbReference type="Pfam" id="PF13344">
    <property type="entry name" value="Hydrolase_6"/>
    <property type="match status" value="2"/>
</dbReference>
<protein>
    <recommendedName>
        <fullName evidence="4">Phosphoglycolate/pyridoxal phosphate phosphatase family</fullName>
    </recommendedName>
</protein>
<dbReference type="InterPro" id="IPR023214">
    <property type="entry name" value="HAD_sf"/>
</dbReference>
<keyword evidence="1" id="KW-0378">Hydrolase</keyword>
<proteinExistence type="predicted"/>
<dbReference type="Gene3D" id="3.40.50.1000">
    <property type="entry name" value="HAD superfamily/HAD-like"/>
    <property type="match status" value="5"/>
</dbReference>
<dbReference type="SUPFAM" id="SSF56784">
    <property type="entry name" value="HAD-like"/>
    <property type="match status" value="3"/>
</dbReference>
<dbReference type="VEuPathDB" id="VectorBase:LLONM1_009169"/>
<dbReference type="PANTHER" id="PTHR19288">
    <property type="entry name" value="4-NITROPHENYLPHOSPHATASE-RELATED"/>
    <property type="match status" value="1"/>
</dbReference>
<dbReference type="InterPro" id="IPR036412">
    <property type="entry name" value="HAD-like_sf"/>
</dbReference>
<dbReference type="FunFam" id="3.40.50.1000:FF:000245">
    <property type="entry name" value="4-nitrophenyl phosphatase"/>
    <property type="match status" value="1"/>
</dbReference>
<dbReference type="InterPro" id="IPR006357">
    <property type="entry name" value="HAD-SF_hydro_IIA"/>
</dbReference>
<dbReference type="EMBL" id="AJWK01000071">
    <property type="status" value="NOT_ANNOTATED_CDS"/>
    <property type="molecule type" value="Genomic_DNA"/>
</dbReference>
<dbReference type="AlphaFoldDB" id="A0A1B0C826"/>
<dbReference type="SFLD" id="SFLDF00039">
    <property type="entry name" value="phosphoglycolate_phosphatase_2"/>
    <property type="match status" value="1"/>
</dbReference>
<organism evidence="2 3">
    <name type="scientific">Lutzomyia longipalpis</name>
    <name type="common">Sand fly</name>
    <dbReference type="NCBI Taxonomy" id="7200"/>
    <lineage>
        <taxon>Eukaryota</taxon>
        <taxon>Metazoa</taxon>
        <taxon>Ecdysozoa</taxon>
        <taxon>Arthropoda</taxon>
        <taxon>Hexapoda</taxon>
        <taxon>Insecta</taxon>
        <taxon>Pterygota</taxon>
        <taxon>Neoptera</taxon>
        <taxon>Endopterygota</taxon>
        <taxon>Diptera</taxon>
        <taxon>Nematocera</taxon>
        <taxon>Psychodoidea</taxon>
        <taxon>Psychodidae</taxon>
        <taxon>Lutzomyia</taxon>
        <taxon>Lutzomyia</taxon>
    </lineage>
</organism>
<dbReference type="NCBIfam" id="TIGR01452">
    <property type="entry name" value="PGP_euk"/>
    <property type="match status" value="2"/>
</dbReference>
<evidence type="ECO:0008006" key="4">
    <source>
        <dbReference type="Google" id="ProtNLM"/>
    </source>
</evidence>
<name>A0A1B0C826_LUTLO</name>
<accession>A0A1B0C826</accession>
<dbReference type="EnsemblMetazoa" id="LLOJ000039-RA">
    <property type="protein sequence ID" value="LLOJ000039-PA"/>
    <property type="gene ID" value="LLOJ000039"/>
</dbReference>
<dbReference type="SFLD" id="SFLDS00003">
    <property type="entry name" value="Haloacid_Dehalogenase"/>
    <property type="match status" value="1"/>
</dbReference>
<dbReference type="Proteomes" id="UP000092461">
    <property type="component" value="Unassembled WGS sequence"/>
</dbReference>
<dbReference type="Pfam" id="PF13242">
    <property type="entry name" value="Hydrolase_like"/>
    <property type="match status" value="3"/>
</dbReference>
<reference evidence="2" key="1">
    <citation type="submission" date="2020-05" db="UniProtKB">
        <authorList>
            <consortium name="EnsemblMetazoa"/>
        </authorList>
    </citation>
    <scope>IDENTIFICATION</scope>
    <source>
        <strain evidence="2">Jacobina</strain>
    </source>
</reference>
<evidence type="ECO:0000313" key="2">
    <source>
        <dbReference type="EnsemblMetazoa" id="LLOJ000039-PA"/>
    </source>
</evidence>
<evidence type="ECO:0000313" key="3">
    <source>
        <dbReference type="Proteomes" id="UP000092461"/>
    </source>
</evidence>
<dbReference type="SFLD" id="SFLDG01139">
    <property type="entry name" value="C2.A:_Pyridoxal_Phosphate_Phos"/>
    <property type="match status" value="1"/>
</dbReference>
<dbReference type="EMBL" id="AJWK01000070">
    <property type="status" value="NOT_ANNOTATED_CDS"/>
    <property type="molecule type" value="Genomic_DNA"/>
</dbReference>
<dbReference type="InterPro" id="IPR006349">
    <property type="entry name" value="PGP_euk"/>
</dbReference>